<organism evidence="2 3">
    <name type="scientific">Falsochrobactrum ovis</name>
    <dbReference type="NCBI Taxonomy" id="1293442"/>
    <lineage>
        <taxon>Bacteria</taxon>
        <taxon>Pseudomonadati</taxon>
        <taxon>Pseudomonadota</taxon>
        <taxon>Alphaproteobacteria</taxon>
        <taxon>Hyphomicrobiales</taxon>
        <taxon>Brucellaceae</taxon>
        <taxon>Falsochrobactrum</taxon>
    </lineage>
</organism>
<keyword evidence="3" id="KW-1185">Reference proteome</keyword>
<proteinExistence type="predicted"/>
<evidence type="ECO:0000313" key="3">
    <source>
        <dbReference type="Proteomes" id="UP000249453"/>
    </source>
</evidence>
<dbReference type="AlphaFoldDB" id="A0A364JS76"/>
<gene>
    <name evidence="2" type="ORF">C7374_11931</name>
</gene>
<feature type="transmembrane region" description="Helical" evidence="1">
    <location>
        <begin position="74"/>
        <end position="98"/>
    </location>
</feature>
<keyword evidence="1" id="KW-0472">Membrane</keyword>
<sequence>MIITTIKIIVLLVGVAGVICYFRSIARVILLNSPQPDLIETVIRRFVLRIFHRLAKDRANYEAVQKIQAWVMPIYLISMVISWFLLVQFSFTFILWGLHAEPSWDAAFSASGSALTTLGYFTPVSFMGKFLAVYEAAIGLAIVMLIFTFVPGYQSAIQLRERKVGWLYARTGKNPNVNTLIEALLKSGQIGKDEMWYEWENWFRGIHETHSLSPILAYVPSIYEGSNWVKVTKTVLDTTSLILSCLDKEETDSLRLSRQTGVDAVMLIAEQMKNVKCNHSQASVSSAPLDAQEFDDLYQKLALSGLAVAPDKEKAREAFYAYCNEYSGIIARIFDSTLTGKR</sequence>
<dbReference type="Proteomes" id="UP000249453">
    <property type="component" value="Unassembled WGS sequence"/>
</dbReference>
<feature type="transmembrane region" description="Helical" evidence="1">
    <location>
        <begin position="6"/>
        <end position="26"/>
    </location>
</feature>
<dbReference type="SUPFAM" id="SSF81324">
    <property type="entry name" value="Voltage-gated potassium channels"/>
    <property type="match status" value="1"/>
</dbReference>
<evidence type="ECO:0000313" key="2">
    <source>
        <dbReference type="EMBL" id="RAK25786.1"/>
    </source>
</evidence>
<reference evidence="2 3" key="1">
    <citation type="submission" date="2018-06" db="EMBL/GenBank/DDBJ databases">
        <title>Genomic Encyclopedia of Type Strains, Phase IV (KMG-IV): sequencing the most valuable type-strain genomes for metagenomic binning, comparative biology and taxonomic classification.</title>
        <authorList>
            <person name="Goeker M."/>
        </authorList>
    </citation>
    <scope>NUCLEOTIDE SEQUENCE [LARGE SCALE GENOMIC DNA]</scope>
    <source>
        <strain evidence="2 3">DSM 26720</strain>
    </source>
</reference>
<keyword evidence="1" id="KW-1133">Transmembrane helix</keyword>
<feature type="transmembrane region" description="Helical" evidence="1">
    <location>
        <begin position="131"/>
        <end position="153"/>
    </location>
</feature>
<evidence type="ECO:0000256" key="1">
    <source>
        <dbReference type="SAM" id="Phobius"/>
    </source>
</evidence>
<comment type="caution">
    <text evidence="2">The sequence shown here is derived from an EMBL/GenBank/DDBJ whole genome shotgun (WGS) entry which is preliminary data.</text>
</comment>
<accession>A0A364JS76</accession>
<name>A0A364JS76_9HYPH</name>
<dbReference type="EMBL" id="QLMK01000019">
    <property type="protein sequence ID" value="RAK25786.1"/>
    <property type="molecule type" value="Genomic_DNA"/>
</dbReference>
<keyword evidence="1" id="KW-0812">Transmembrane</keyword>
<dbReference type="RefSeq" id="WP_210205145.1">
    <property type="nucleotide sequence ID" value="NZ_JBHEEY010000006.1"/>
</dbReference>
<protein>
    <recommendedName>
        <fullName evidence="4">Ion channel</fullName>
    </recommendedName>
</protein>
<evidence type="ECO:0008006" key="4">
    <source>
        <dbReference type="Google" id="ProtNLM"/>
    </source>
</evidence>